<dbReference type="AlphaFoldDB" id="A0ABD5SEB5"/>
<accession>A0ABD5SEB5</accession>
<organism evidence="2 3">
    <name type="scientific">Natrinema soli</name>
    <dbReference type="NCBI Taxonomy" id="1930624"/>
    <lineage>
        <taxon>Archaea</taxon>
        <taxon>Methanobacteriati</taxon>
        <taxon>Methanobacteriota</taxon>
        <taxon>Stenosarchaea group</taxon>
        <taxon>Halobacteria</taxon>
        <taxon>Halobacteriales</taxon>
        <taxon>Natrialbaceae</taxon>
        <taxon>Natrinema</taxon>
    </lineage>
</organism>
<dbReference type="EMBL" id="JBHSWV010000004">
    <property type="protein sequence ID" value="MFC6763575.1"/>
    <property type="molecule type" value="Genomic_DNA"/>
</dbReference>
<gene>
    <name evidence="2" type="ORF">ACFQE6_00300</name>
</gene>
<evidence type="ECO:0000313" key="2">
    <source>
        <dbReference type="EMBL" id="MFC6763575.1"/>
    </source>
</evidence>
<name>A0ABD5SEB5_9EURY</name>
<feature type="region of interest" description="Disordered" evidence="1">
    <location>
        <begin position="1"/>
        <end position="29"/>
    </location>
</feature>
<dbReference type="RefSeq" id="WP_273736693.1">
    <property type="nucleotide sequence ID" value="NZ_JAQIVI010000004.1"/>
</dbReference>
<reference evidence="2 3" key="1">
    <citation type="journal article" date="2019" name="Int. J. Syst. Evol. Microbiol.">
        <title>The Global Catalogue of Microorganisms (GCM) 10K type strain sequencing project: providing services to taxonomists for standard genome sequencing and annotation.</title>
        <authorList>
            <consortium name="The Broad Institute Genomics Platform"/>
            <consortium name="The Broad Institute Genome Sequencing Center for Infectious Disease"/>
            <person name="Wu L."/>
            <person name="Ma J."/>
        </authorList>
    </citation>
    <scope>NUCLEOTIDE SEQUENCE [LARGE SCALE GENOMIC DNA]</scope>
    <source>
        <strain evidence="2 3">LMG 29247</strain>
    </source>
</reference>
<evidence type="ECO:0000256" key="1">
    <source>
        <dbReference type="SAM" id="MobiDB-lite"/>
    </source>
</evidence>
<dbReference type="Proteomes" id="UP001596383">
    <property type="component" value="Unassembled WGS sequence"/>
</dbReference>
<proteinExistence type="predicted"/>
<comment type="caution">
    <text evidence="2">The sequence shown here is derived from an EMBL/GenBank/DDBJ whole genome shotgun (WGS) entry which is preliminary data.</text>
</comment>
<keyword evidence="3" id="KW-1185">Reference proteome</keyword>
<evidence type="ECO:0000313" key="3">
    <source>
        <dbReference type="Proteomes" id="UP001596383"/>
    </source>
</evidence>
<protein>
    <submittedName>
        <fullName evidence="2">Uncharacterized protein</fullName>
    </submittedName>
</protein>
<sequence length="214" mass="24005">MSRADETAAQPAETPDEAQSIGETTPLPRRFLATASGPVDRITDYGDETTERVHADISIEYSIETLEEFATFWGFRDYRSWKRAALETLLKRQEPDAVTYAVDEDDLEEWDITVDGRVEAFAGLVETMADYTGRDPSWRDAIPHRIAARINGLTDGRQTTDDVLEEFADELHRAELWGHGAHLALLNVKHAHHEPIEQQAATLARTLSDDGGEE</sequence>